<dbReference type="Pfam" id="PF09518">
    <property type="entry name" value="RE_HindIII"/>
    <property type="match status" value="1"/>
</dbReference>
<name>M2BA18_TREDN</name>
<organism evidence="1">
    <name type="scientific">Treponema denticola H1-T</name>
    <dbReference type="NCBI Taxonomy" id="999431"/>
    <lineage>
        <taxon>Bacteria</taxon>
        <taxon>Pseudomonadati</taxon>
        <taxon>Spirochaetota</taxon>
        <taxon>Spirochaetia</taxon>
        <taxon>Spirochaetales</taxon>
        <taxon>Treponemataceae</taxon>
        <taxon>Treponema</taxon>
    </lineage>
</organism>
<dbReference type="Proteomes" id="UP000011708">
    <property type="component" value="Chromosome"/>
</dbReference>
<dbReference type="CDD" id="cd22330">
    <property type="entry name" value="HindIII-like"/>
    <property type="match status" value="1"/>
</dbReference>
<reference evidence="1" key="1">
    <citation type="submission" date="2012-01" db="EMBL/GenBank/DDBJ databases">
        <title>The Genome Sequence of Treponema denticola H1-T.</title>
        <authorList>
            <consortium name="The Broad Institute Genome Sequencing Platform"/>
            <person name="Earl A."/>
            <person name="Ward D."/>
            <person name="Feldgarden M."/>
            <person name="Gevers D."/>
            <person name="Blanton J.M."/>
            <person name="Fenno C.J."/>
            <person name="Baranova O.V."/>
            <person name="Mathney J."/>
            <person name="Dewhirst F.E."/>
            <person name="Izard J."/>
            <person name="Young S.K."/>
            <person name="Zeng Q."/>
            <person name="Gargeya S."/>
            <person name="Fitzgerald M."/>
            <person name="Haas B."/>
            <person name="Abouelleil A."/>
            <person name="Alvarado L."/>
            <person name="Arachchi H.M."/>
            <person name="Berlin A."/>
            <person name="Chapman S.B."/>
            <person name="Gearin G."/>
            <person name="Goldberg J."/>
            <person name="Griggs A."/>
            <person name="Gujja S."/>
            <person name="Hansen M."/>
            <person name="Heiman D."/>
            <person name="Howarth C."/>
            <person name="Larimer J."/>
            <person name="Lui A."/>
            <person name="MacDonald P.J.P."/>
            <person name="McCowen C."/>
            <person name="Montmayeur A."/>
            <person name="Murphy C."/>
            <person name="Neiman D."/>
            <person name="Pearson M."/>
            <person name="Priest M."/>
            <person name="Roberts A."/>
            <person name="Saif S."/>
            <person name="Shea T."/>
            <person name="Sisk P."/>
            <person name="Stolte C."/>
            <person name="Sykes S."/>
            <person name="Wortman J."/>
            <person name="Nusbaum C."/>
            <person name="Birren B."/>
        </authorList>
    </citation>
    <scope>NUCLEOTIDE SEQUENCE [LARGE SCALE GENOMIC DNA]</scope>
    <source>
        <strain evidence="1">H1-T</strain>
    </source>
</reference>
<sequence>MKFNELCSLINDLATTMTFQEAGNQLEKVIFNCSKKDFMPLITEIGTIPECIGHDSTEEKLYSKVSDIILAKCFHELGLKAIVLQERSNSADIEAKSIYHDYSLVGDAKSFRLSRTAKNQKDFKVESMDHWRGDHDYSVLVCPYFQYPKTVSQIYGQALNNNVSLFSWEYFSILLQNNMKETEKINLSILWNQSSVISGDTSVADKNNCFFIPQNKNICNFMHISDDTFEAHLSLFKQSMIERGEAEIDFWKRKIEEIQTYSREKAINELIVSLKLNEKIAAITKFTDSLRKDYGYK</sequence>
<dbReference type="InterPro" id="IPR038373">
    <property type="entry name" value="Restrct_endonuc_II_HindIII_sf"/>
</dbReference>
<dbReference type="HOGENOM" id="CLU_079600_0_0_12"/>
<dbReference type="Gene3D" id="6.10.250.1510">
    <property type="match status" value="1"/>
</dbReference>
<dbReference type="PATRIC" id="fig|999431.4.peg.592"/>
<protein>
    <recommendedName>
        <fullName evidence="2">HindIII restriction endonuclease</fullName>
    </recommendedName>
</protein>
<gene>
    <name evidence="1" type="ORF">HMPREF9725_00570</name>
</gene>
<evidence type="ECO:0000313" key="1">
    <source>
        <dbReference type="EMBL" id="EMB32541.1"/>
    </source>
</evidence>
<dbReference type="InterPro" id="IPR019043">
    <property type="entry name" value="Restrct_endonuc_II_HindIII"/>
</dbReference>
<dbReference type="AlphaFoldDB" id="M2BA18"/>
<evidence type="ECO:0008006" key="2">
    <source>
        <dbReference type="Google" id="ProtNLM"/>
    </source>
</evidence>
<dbReference type="RefSeq" id="WP_002687478.1">
    <property type="nucleotide sequence ID" value="NZ_CM001794.1"/>
</dbReference>
<accession>M2BA18</accession>
<comment type="caution">
    <text evidence="1">The sequence shown here is derived from an EMBL/GenBank/DDBJ whole genome shotgun (WGS) entry which is preliminary data.</text>
</comment>
<dbReference type="EMBL" id="AGDW01000011">
    <property type="protein sequence ID" value="EMB32541.1"/>
    <property type="molecule type" value="Genomic_DNA"/>
</dbReference>
<proteinExistence type="predicted"/>
<dbReference type="Gene3D" id="3.40.91.70">
    <property type="entry name" value="Type II restriction endonuclease, HindIII"/>
    <property type="match status" value="1"/>
</dbReference>